<evidence type="ECO:0000313" key="12">
    <source>
        <dbReference type="Proteomes" id="UP000324091"/>
    </source>
</evidence>
<sequence>MEVELQELRELVAQLRVDNERLCQGQAAAVLGPSDQTSDSSDGALRRELMQYVRRQPTATLLDVRSEAIRWEREGLPGGSRGRSQSVPSAFGLQYGVQGSRGSTTPLMGSELAVSPCPGVGKLVPTGLQSHSPAGVNPGSVGVLELMSACPHVNVSMGGVQVPCLVDTGSMVSTVTESWFLQNLQPWGHDRLRSCNWLKLKAANGLAIPYVGYLELDVKICGTFVPRCGVLVVRDHLGEVSSEVPGILGMNIIRRCYHDLFGQHGQALFNLPSVTEAPWSVTLALQMWSQQPSSHLTGKVKVRGRKACRIRGGTMKIVVAMCSEQFSGRSVLFEPSENGLPAGLLASPALVRVVRGTAYILIVNVGTTSVLLYPRTIAGTLDEGCIVSMPAGVIEVPTSVATSASQAVSDVTPDLVEAIDLSALPVEDQGRVQSLLRQYASVFSSHEGDLGCTSLISHDIPLLDDVPVRQRHRRIPPYEVVKEHINQLLEAQIIRESSSPYGSPIVLVKKKDGSLRMCVDYRQLNNKTRKDAFPLPRIEESLDALTGARWFSTLDLASGYNQVPVTEADRPKTAFCTPFGLFEWNRMPFGLCNAPSTFQRLMQRLFGDQQCQSLLLYLDDIVVFSSMVEQHLERLKVVLGRLQEQGLKARLEKCAFFRREVRYLGHLVSDQGVSTDPSKIEVVANWPTPATVTELRSFLGLASYYRHFVEGFAKLAAPLHQLVANLNGPQRPSTSYLEELVTPYQPNKPLRSQNAGLPVVPRVSRGRMGGRAFRYQPPPALEPAPCPDDVVLLASSARDQRSLDWFAAVCEAAGMRISTSKSEAMDLNWKKVDCLVRVKEEILPQVEEFKYLGVLFTSEGRMEQEIDRQRELSQKAKLSIYRSIFVPTLTYGHELWVMTKGTRSRVPAVTAPFPQLPLVPVIFHSTCQPLPPRQLNSTPLTCKHSCSRFPITPVYKPPLHSQSLPDYSSASMRDFPAFSLLDYLLRTLPILVLPALPVPWKAYLLSGPEHDFCLCISDSCPLARLVLTSLLLTPSLLSYIIGLLSCKPRSVTPARCKRD</sequence>
<dbReference type="Gene3D" id="2.40.70.10">
    <property type="entry name" value="Acid Proteases"/>
    <property type="match status" value="1"/>
</dbReference>
<evidence type="ECO:0000256" key="8">
    <source>
        <dbReference type="ARBA" id="ARBA00022801"/>
    </source>
</evidence>
<organism evidence="11 12">
    <name type="scientific">Takifugu flavidus</name>
    <name type="common">sansaifugu</name>
    <dbReference type="NCBI Taxonomy" id="433684"/>
    <lineage>
        <taxon>Eukaryota</taxon>
        <taxon>Metazoa</taxon>
        <taxon>Chordata</taxon>
        <taxon>Craniata</taxon>
        <taxon>Vertebrata</taxon>
        <taxon>Euteleostomi</taxon>
        <taxon>Actinopterygii</taxon>
        <taxon>Neopterygii</taxon>
        <taxon>Teleostei</taxon>
        <taxon>Neoteleostei</taxon>
        <taxon>Acanthomorphata</taxon>
        <taxon>Eupercaria</taxon>
        <taxon>Tetraodontiformes</taxon>
        <taxon>Tetradontoidea</taxon>
        <taxon>Tetraodontidae</taxon>
        <taxon>Takifugu</taxon>
    </lineage>
</organism>
<evidence type="ECO:0000256" key="2">
    <source>
        <dbReference type="ARBA" id="ARBA00012180"/>
    </source>
</evidence>
<dbReference type="CDD" id="cd01647">
    <property type="entry name" value="RT_LTR"/>
    <property type="match status" value="1"/>
</dbReference>
<proteinExistence type="inferred from homology"/>
<dbReference type="InterPro" id="IPR043502">
    <property type="entry name" value="DNA/RNA_pol_sf"/>
</dbReference>
<keyword evidence="4" id="KW-0808">Transferase</keyword>
<keyword evidence="12" id="KW-1185">Reference proteome</keyword>
<evidence type="ECO:0000256" key="4">
    <source>
        <dbReference type="ARBA" id="ARBA00022679"/>
    </source>
</evidence>
<dbReference type="EMBL" id="RHFK02000004">
    <property type="protein sequence ID" value="TWW77698.1"/>
    <property type="molecule type" value="Genomic_DNA"/>
</dbReference>
<keyword evidence="5" id="KW-0548">Nucleotidyltransferase</keyword>
<dbReference type="FunFam" id="3.10.10.10:FF:000007">
    <property type="entry name" value="Retrovirus-related Pol polyprotein from transposon 17.6-like Protein"/>
    <property type="match status" value="1"/>
</dbReference>
<evidence type="ECO:0000256" key="5">
    <source>
        <dbReference type="ARBA" id="ARBA00022695"/>
    </source>
</evidence>
<protein>
    <recommendedName>
        <fullName evidence="2">ribonuclease H</fullName>
        <ecNumber evidence="2">3.1.26.4</ecNumber>
    </recommendedName>
</protein>
<dbReference type="GO" id="GO:0006508">
    <property type="term" value="P:proteolysis"/>
    <property type="evidence" value="ECO:0007669"/>
    <property type="project" value="UniProtKB-KW"/>
</dbReference>
<dbReference type="SUPFAM" id="SSF56672">
    <property type="entry name" value="DNA/RNA polymerases"/>
    <property type="match status" value="1"/>
</dbReference>
<dbReference type="EC" id="3.1.26.4" evidence="2"/>
<gene>
    <name evidence="11" type="ORF">D4764_12G0010880</name>
</gene>
<evidence type="ECO:0000313" key="11">
    <source>
        <dbReference type="EMBL" id="TWW77698.1"/>
    </source>
</evidence>
<comment type="similarity">
    <text evidence="1">Belongs to the beta type-B retroviral polymerase family. HERV class-II K(HML-2) pol subfamily.</text>
</comment>
<dbReference type="AlphaFoldDB" id="A0A5C6PG87"/>
<dbReference type="GO" id="GO:0008233">
    <property type="term" value="F:peptidase activity"/>
    <property type="evidence" value="ECO:0007669"/>
    <property type="project" value="UniProtKB-KW"/>
</dbReference>
<keyword evidence="8" id="KW-0378">Hydrolase</keyword>
<comment type="caution">
    <text evidence="11">The sequence shown here is derived from an EMBL/GenBank/DDBJ whole genome shotgun (WGS) entry which is preliminary data.</text>
</comment>
<evidence type="ECO:0000256" key="9">
    <source>
        <dbReference type="ARBA" id="ARBA00022918"/>
    </source>
</evidence>
<dbReference type="InterPro" id="IPR021109">
    <property type="entry name" value="Peptidase_aspartic_dom_sf"/>
</dbReference>
<dbReference type="Gene3D" id="3.30.70.270">
    <property type="match status" value="2"/>
</dbReference>
<keyword evidence="9" id="KW-0695">RNA-directed DNA polymerase</keyword>
<evidence type="ECO:0000259" key="10">
    <source>
        <dbReference type="PROSITE" id="PS50878"/>
    </source>
</evidence>
<dbReference type="SUPFAM" id="SSF50630">
    <property type="entry name" value="Acid proteases"/>
    <property type="match status" value="1"/>
</dbReference>
<dbReference type="GO" id="GO:0003964">
    <property type="term" value="F:RNA-directed DNA polymerase activity"/>
    <property type="evidence" value="ECO:0007669"/>
    <property type="project" value="UniProtKB-KW"/>
</dbReference>
<evidence type="ECO:0000256" key="3">
    <source>
        <dbReference type="ARBA" id="ARBA00022670"/>
    </source>
</evidence>
<keyword evidence="7" id="KW-0255">Endonuclease</keyword>
<dbReference type="Pfam" id="PF00078">
    <property type="entry name" value="RVT_1"/>
    <property type="match status" value="1"/>
</dbReference>
<feature type="domain" description="Reverse transcriptase" evidence="10">
    <location>
        <begin position="489"/>
        <end position="668"/>
    </location>
</feature>
<evidence type="ECO:0000256" key="1">
    <source>
        <dbReference type="ARBA" id="ARBA00010879"/>
    </source>
</evidence>
<evidence type="ECO:0000256" key="6">
    <source>
        <dbReference type="ARBA" id="ARBA00022722"/>
    </source>
</evidence>
<dbReference type="Gene3D" id="3.10.10.10">
    <property type="entry name" value="HIV Type 1 Reverse Transcriptase, subunit A, domain 1"/>
    <property type="match status" value="1"/>
</dbReference>
<dbReference type="InterPro" id="IPR000477">
    <property type="entry name" value="RT_dom"/>
</dbReference>
<accession>A0A5C6PG87</accession>
<dbReference type="PANTHER" id="PTHR37984">
    <property type="entry name" value="PROTEIN CBG26694"/>
    <property type="match status" value="1"/>
</dbReference>
<dbReference type="InterPro" id="IPR050951">
    <property type="entry name" value="Retrovirus_Pol_polyprotein"/>
</dbReference>
<dbReference type="PANTHER" id="PTHR37984:SF5">
    <property type="entry name" value="PROTEIN NYNRIN-LIKE"/>
    <property type="match status" value="1"/>
</dbReference>
<dbReference type="Proteomes" id="UP000324091">
    <property type="component" value="Chromosome 12"/>
</dbReference>
<keyword evidence="6" id="KW-0540">Nuclease</keyword>
<dbReference type="PROSITE" id="PS50878">
    <property type="entry name" value="RT_POL"/>
    <property type="match status" value="1"/>
</dbReference>
<reference evidence="11 12" key="1">
    <citation type="submission" date="2019-04" db="EMBL/GenBank/DDBJ databases">
        <title>Chromosome genome assembly for Takifugu flavidus.</title>
        <authorList>
            <person name="Xiao S."/>
        </authorList>
    </citation>
    <scope>NUCLEOTIDE SEQUENCE [LARGE SCALE GENOMIC DNA]</scope>
    <source>
        <strain evidence="11">HTHZ2018</strain>
        <tissue evidence="11">Muscle</tissue>
    </source>
</reference>
<dbReference type="InterPro" id="IPR043128">
    <property type="entry name" value="Rev_trsase/Diguanyl_cyclase"/>
</dbReference>
<name>A0A5C6PG87_9TELE</name>
<evidence type="ECO:0000256" key="7">
    <source>
        <dbReference type="ARBA" id="ARBA00022759"/>
    </source>
</evidence>
<dbReference type="GO" id="GO:0004523">
    <property type="term" value="F:RNA-DNA hybrid ribonuclease activity"/>
    <property type="evidence" value="ECO:0007669"/>
    <property type="project" value="UniProtKB-EC"/>
</dbReference>
<keyword evidence="3" id="KW-0645">Protease</keyword>